<dbReference type="PANTHER" id="PTHR24148">
    <property type="entry name" value="ANKYRIN REPEAT DOMAIN-CONTAINING PROTEIN 39 HOMOLOG-RELATED"/>
    <property type="match status" value="1"/>
</dbReference>
<keyword evidence="3" id="KW-1185">Reference proteome</keyword>
<evidence type="ECO:0000259" key="1">
    <source>
        <dbReference type="Pfam" id="PF06985"/>
    </source>
</evidence>
<dbReference type="EMBL" id="ML976660">
    <property type="protein sequence ID" value="KAF1978600.1"/>
    <property type="molecule type" value="Genomic_DNA"/>
</dbReference>
<feature type="domain" description="Heterokaryon incompatibility" evidence="1">
    <location>
        <begin position="2"/>
        <end position="79"/>
    </location>
</feature>
<dbReference type="OrthoDB" id="2157530at2759"/>
<gene>
    <name evidence="2" type="ORF">BU23DRAFT_550018</name>
</gene>
<name>A0A6A5VPU5_9PLEO</name>
<sequence length="114" mass="12763">MRVRKKLFDFLQTAGERFYSTSLWIDAICINQTGDAERSYQVGLMGRIYYNAVKAILWLGLAPELDELLEPCNVPSLREVTNSCAHLNRYSQAQSSTLSGARTGQGCGSCRNYC</sequence>
<organism evidence="2 3">
    <name type="scientific">Bimuria novae-zelandiae CBS 107.79</name>
    <dbReference type="NCBI Taxonomy" id="1447943"/>
    <lineage>
        <taxon>Eukaryota</taxon>
        <taxon>Fungi</taxon>
        <taxon>Dikarya</taxon>
        <taxon>Ascomycota</taxon>
        <taxon>Pezizomycotina</taxon>
        <taxon>Dothideomycetes</taxon>
        <taxon>Pleosporomycetidae</taxon>
        <taxon>Pleosporales</taxon>
        <taxon>Massarineae</taxon>
        <taxon>Didymosphaeriaceae</taxon>
        <taxon>Bimuria</taxon>
    </lineage>
</organism>
<protein>
    <submittedName>
        <fullName evidence="2">HET-domain-containing protein</fullName>
    </submittedName>
</protein>
<dbReference type="Pfam" id="PF06985">
    <property type="entry name" value="HET"/>
    <property type="match status" value="1"/>
</dbReference>
<proteinExistence type="predicted"/>
<accession>A0A6A5VPU5</accession>
<dbReference type="PANTHER" id="PTHR24148:SF73">
    <property type="entry name" value="HET DOMAIN PROTEIN (AFU_ORTHOLOGUE AFUA_8G01020)"/>
    <property type="match status" value="1"/>
</dbReference>
<dbReference type="AlphaFoldDB" id="A0A6A5VPU5"/>
<dbReference type="Proteomes" id="UP000800036">
    <property type="component" value="Unassembled WGS sequence"/>
</dbReference>
<evidence type="ECO:0000313" key="3">
    <source>
        <dbReference type="Proteomes" id="UP000800036"/>
    </source>
</evidence>
<dbReference type="InterPro" id="IPR010730">
    <property type="entry name" value="HET"/>
</dbReference>
<reference evidence="2" key="1">
    <citation type="journal article" date="2020" name="Stud. Mycol.">
        <title>101 Dothideomycetes genomes: a test case for predicting lifestyles and emergence of pathogens.</title>
        <authorList>
            <person name="Haridas S."/>
            <person name="Albert R."/>
            <person name="Binder M."/>
            <person name="Bloem J."/>
            <person name="Labutti K."/>
            <person name="Salamov A."/>
            <person name="Andreopoulos B."/>
            <person name="Baker S."/>
            <person name="Barry K."/>
            <person name="Bills G."/>
            <person name="Bluhm B."/>
            <person name="Cannon C."/>
            <person name="Castanera R."/>
            <person name="Culley D."/>
            <person name="Daum C."/>
            <person name="Ezra D."/>
            <person name="Gonzalez J."/>
            <person name="Henrissat B."/>
            <person name="Kuo A."/>
            <person name="Liang C."/>
            <person name="Lipzen A."/>
            <person name="Lutzoni F."/>
            <person name="Magnuson J."/>
            <person name="Mondo S."/>
            <person name="Nolan M."/>
            <person name="Ohm R."/>
            <person name="Pangilinan J."/>
            <person name="Park H.-J."/>
            <person name="Ramirez L."/>
            <person name="Alfaro M."/>
            <person name="Sun H."/>
            <person name="Tritt A."/>
            <person name="Yoshinaga Y."/>
            <person name="Zwiers L.-H."/>
            <person name="Turgeon B."/>
            <person name="Goodwin S."/>
            <person name="Spatafora J."/>
            <person name="Crous P."/>
            <person name="Grigoriev I."/>
        </authorList>
    </citation>
    <scope>NUCLEOTIDE SEQUENCE</scope>
    <source>
        <strain evidence="2">CBS 107.79</strain>
    </source>
</reference>
<evidence type="ECO:0000313" key="2">
    <source>
        <dbReference type="EMBL" id="KAF1978600.1"/>
    </source>
</evidence>
<dbReference type="InterPro" id="IPR052895">
    <property type="entry name" value="HetReg/Transcr_Mod"/>
</dbReference>